<comment type="caution">
    <text evidence="2">The sequence shown here is derived from an EMBL/GenBank/DDBJ whole genome shotgun (WGS) entry which is preliminary data.</text>
</comment>
<keyword evidence="3" id="KW-1185">Reference proteome</keyword>
<dbReference type="Proteomes" id="UP001324115">
    <property type="component" value="Unassembled WGS sequence"/>
</dbReference>
<feature type="compositionally biased region" description="Polar residues" evidence="1">
    <location>
        <begin position="251"/>
        <end position="262"/>
    </location>
</feature>
<evidence type="ECO:0000256" key="1">
    <source>
        <dbReference type="SAM" id="MobiDB-lite"/>
    </source>
</evidence>
<gene>
    <name evidence="2" type="ORF">RGQ29_018951</name>
</gene>
<dbReference type="PANTHER" id="PTHR37610">
    <property type="entry name" value="CCHC-TYPE DOMAIN-CONTAINING PROTEIN"/>
    <property type="match status" value="1"/>
</dbReference>
<evidence type="ECO:0000313" key="2">
    <source>
        <dbReference type="EMBL" id="KAK4587748.1"/>
    </source>
</evidence>
<feature type="region of interest" description="Disordered" evidence="1">
    <location>
        <begin position="247"/>
        <end position="274"/>
    </location>
</feature>
<feature type="region of interest" description="Disordered" evidence="1">
    <location>
        <begin position="1"/>
        <end position="24"/>
    </location>
</feature>
<dbReference type="PANTHER" id="PTHR37610:SF97">
    <property type="entry name" value="RETROTRANSPOSON GAG DOMAIN-CONTAINING PROTEIN"/>
    <property type="match status" value="1"/>
</dbReference>
<protein>
    <recommendedName>
        <fullName evidence="4">Retrotransposon gag domain-containing protein</fullName>
    </recommendedName>
</protein>
<evidence type="ECO:0008006" key="4">
    <source>
        <dbReference type="Google" id="ProtNLM"/>
    </source>
</evidence>
<organism evidence="2 3">
    <name type="scientific">Quercus rubra</name>
    <name type="common">Northern red oak</name>
    <name type="synonym">Quercus borealis</name>
    <dbReference type="NCBI Taxonomy" id="3512"/>
    <lineage>
        <taxon>Eukaryota</taxon>
        <taxon>Viridiplantae</taxon>
        <taxon>Streptophyta</taxon>
        <taxon>Embryophyta</taxon>
        <taxon>Tracheophyta</taxon>
        <taxon>Spermatophyta</taxon>
        <taxon>Magnoliopsida</taxon>
        <taxon>eudicotyledons</taxon>
        <taxon>Gunneridae</taxon>
        <taxon>Pentapetalae</taxon>
        <taxon>rosids</taxon>
        <taxon>fabids</taxon>
        <taxon>Fagales</taxon>
        <taxon>Fagaceae</taxon>
        <taxon>Quercus</taxon>
    </lineage>
</organism>
<feature type="compositionally biased region" description="Polar residues" evidence="1">
    <location>
        <begin position="13"/>
        <end position="24"/>
    </location>
</feature>
<reference evidence="2 3" key="1">
    <citation type="journal article" date="2023" name="G3 (Bethesda)">
        <title>A haplotype-resolved chromosome-scale genome for Quercus rubra L. provides insights into the genetics of adaptive traits for red oak species.</title>
        <authorList>
            <person name="Kapoor B."/>
            <person name="Jenkins J."/>
            <person name="Schmutz J."/>
            <person name="Zhebentyayeva T."/>
            <person name="Kuelheim C."/>
            <person name="Coggeshall M."/>
            <person name="Heim C."/>
            <person name="Lasky J.R."/>
            <person name="Leites L."/>
            <person name="Islam-Faridi N."/>
            <person name="Romero-Severson J."/>
            <person name="DeLeo V.L."/>
            <person name="Lucas S.M."/>
            <person name="Lazic D."/>
            <person name="Gailing O."/>
            <person name="Carlson J."/>
            <person name="Staton M."/>
        </authorList>
    </citation>
    <scope>NUCLEOTIDE SEQUENCE [LARGE SCALE GENOMIC DNA]</scope>
    <source>
        <strain evidence="2">Pseudo-F2</strain>
    </source>
</reference>
<accession>A0AAN7F7Z2</accession>
<proteinExistence type="predicted"/>
<evidence type="ECO:0000313" key="3">
    <source>
        <dbReference type="Proteomes" id="UP001324115"/>
    </source>
</evidence>
<sequence length="274" mass="30575">MASAEGSDFDPAHSQSTQPISNSNIETNSPNPFFLSASENPGNILSRAMVLELTAKKKIGFMNGKIVKPDIDSPLYEDWESCNTMVLSWLINSMHVDVSSSIMYCETAREMWLELHRITQSQLSLTEYYSKFKKLWDHLLYEPLLACTCGAIKILSVAHEKAYVTRFLMGLNENFEIVKKESYKSIGHGSTFTPKPNSVAMYVNTKGNFGNKGGNKKERPLCTYCNMLGHPVDKCYKLHGYPPGYKHKGKPNSNANKVSYPQGNVVEVPSNASA</sequence>
<dbReference type="AlphaFoldDB" id="A0AAN7F7Z2"/>
<dbReference type="EMBL" id="JAXUIC010000005">
    <property type="protein sequence ID" value="KAK4587748.1"/>
    <property type="molecule type" value="Genomic_DNA"/>
</dbReference>
<name>A0AAN7F7Z2_QUERU</name>